<dbReference type="EMBL" id="JBHFPV010000001">
    <property type="protein sequence ID" value="MFH6602975.1"/>
    <property type="molecule type" value="Genomic_DNA"/>
</dbReference>
<comment type="caution">
    <text evidence="1">The sequence shown here is derived from an EMBL/GenBank/DDBJ whole genome shotgun (WGS) entry which is preliminary data.</text>
</comment>
<organism evidence="1 2">
    <name type="scientific">Meishania litoralis</name>
    <dbReference type="NCBI Taxonomy" id="3434685"/>
    <lineage>
        <taxon>Bacteria</taxon>
        <taxon>Pseudomonadati</taxon>
        <taxon>Bacteroidota</taxon>
        <taxon>Flavobacteriia</taxon>
        <taxon>Flavobacteriales</taxon>
        <taxon>Flavobacteriaceae</taxon>
        <taxon>Meishania</taxon>
    </lineage>
</organism>
<name>A0ACC7LID8_9FLAO</name>
<protein>
    <submittedName>
        <fullName evidence="1">Uncharacterized protein</fullName>
    </submittedName>
</protein>
<accession>A0ACC7LID8</accession>
<reference evidence="1" key="1">
    <citation type="submission" date="2024-09" db="EMBL/GenBank/DDBJ databases">
        <authorList>
            <person name="Liu J."/>
        </authorList>
    </citation>
    <scope>NUCLEOTIDE SEQUENCE</scope>
    <source>
        <strain evidence="1">NBU2967</strain>
    </source>
</reference>
<gene>
    <name evidence="1" type="ORF">ACEZ3G_05765</name>
</gene>
<evidence type="ECO:0000313" key="1">
    <source>
        <dbReference type="EMBL" id="MFH6602975.1"/>
    </source>
</evidence>
<sequence>MWQIILDFIVVFFLIFLSRIAWIIGKKKEQKQIRLFFKSISIFILLHLLVFPLIYMKLINQNENSIRIEKNIISFERNEKMKQAFEQKMEIENRLIKKHKPELTDFTNKYSNQLSQIPWNYLDNKRILKFDSFMVTGKTMRQEIPGGHDYKEIEIYDHSNIKLLELNIFNDKENLYDIIKQYLTELEIDKKRINKKIDDIEKNKFWNYRQILPYTLNILFTDNFNPQSRIANFIYFLHNIVVLGFLLTIIINLFQFYLLNNK</sequence>
<dbReference type="Proteomes" id="UP001595191">
    <property type="component" value="Unassembled WGS sequence"/>
</dbReference>
<keyword evidence="2" id="KW-1185">Reference proteome</keyword>
<evidence type="ECO:0000313" key="2">
    <source>
        <dbReference type="Proteomes" id="UP001595191"/>
    </source>
</evidence>
<proteinExistence type="predicted"/>